<dbReference type="GO" id="GO:0009024">
    <property type="term" value="F:tagatose-6-phosphate kinase activity"/>
    <property type="evidence" value="ECO:0007669"/>
    <property type="project" value="UniProtKB-EC"/>
</dbReference>
<dbReference type="CDD" id="cd01164">
    <property type="entry name" value="FruK_PfkB_like"/>
    <property type="match status" value="1"/>
</dbReference>
<dbReference type="NCBIfam" id="TIGR03168">
    <property type="entry name" value="1-PFK"/>
    <property type="match status" value="1"/>
</dbReference>
<dbReference type="GO" id="GO:0008443">
    <property type="term" value="F:phosphofructokinase activity"/>
    <property type="evidence" value="ECO:0007669"/>
    <property type="project" value="TreeGrafter"/>
</dbReference>
<protein>
    <recommendedName>
        <fullName evidence="6">Tagatose-6-phosphate kinase</fullName>
        <ecNumber evidence="6">2.7.1.144</ecNumber>
    </recommendedName>
</protein>
<dbReference type="InterPro" id="IPR029056">
    <property type="entry name" value="Ribokinase-like"/>
</dbReference>
<feature type="domain" description="Carbohydrate kinase PfkB" evidence="7">
    <location>
        <begin position="9"/>
        <end position="289"/>
    </location>
</feature>
<dbReference type="InterPro" id="IPR002173">
    <property type="entry name" value="Carboh/pur_kinase_PfkB_CS"/>
</dbReference>
<dbReference type="GO" id="GO:0005988">
    <property type="term" value="P:lactose metabolic process"/>
    <property type="evidence" value="ECO:0007669"/>
    <property type="project" value="UniProtKB-KW"/>
</dbReference>
<dbReference type="PROSITE" id="PS00583">
    <property type="entry name" value="PFKB_KINASES_1"/>
    <property type="match status" value="1"/>
</dbReference>
<dbReference type="PIRSF" id="PIRSF000535">
    <property type="entry name" value="1PFK/6PFK/LacC"/>
    <property type="match status" value="1"/>
</dbReference>
<keyword evidence="2 6" id="KW-0808">Transferase</keyword>
<dbReference type="FunFam" id="3.40.1190.20:FF:000001">
    <property type="entry name" value="Phosphofructokinase"/>
    <property type="match status" value="1"/>
</dbReference>
<comment type="similarity">
    <text evidence="6">Belongs to the carbohydrate kinase PfkB family. LacC subfamily.</text>
</comment>
<dbReference type="GO" id="GO:0005524">
    <property type="term" value="F:ATP binding"/>
    <property type="evidence" value="ECO:0007669"/>
    <property type="project" value="UniProtKB-KW"/>
</dbReference>
<dbReference type="GO" id="GO:0005829">
    <property type="term" value="C:cytosol"/>
    <property type="evidence" value="ECO:0007669"/>
    <property type="project" value="TreeGrafter"/>
</dbReference>
<dbReference type="PANTHER" id="PTHR46566">
    <property type="entry name" value="1-PHOSPHOFRUCTOKINASE-RELATED"/>
    <property type="match status" value="1"/>
</dbReference>
<evidence type="ECO:0000256" key="4">
    <source>
        <dbReference type="ARBA" id="ARBA00022777"/>
    </source>
</evidence>
<keyword evidence="5 6" id="KW-0067">ATP-binding</keyword>
<dbReference type="Pfam" id="PF00294">
    <property type="entry name" value="PfkB"/>
    <property type="match status" value="1"/>
</dbReference>
<evidence type="ECO:0000256" key="1">
    <source>
        <dbReference type="ARBA" id="ARBA00005380"/>
    </source>
</evidence>
<dbReference type="GO" id="GO:0016052">
    <property type="term" value="P:carbohydrate catabolic process"/>
    <property type="evidence" value="ECO:0007669"/>
    <property type="project" value="UniProtKB-ARBA"/>
</dbReference>
<evidence type="ECO:0000313" key="8">
    <source>
        <dbReference type="EMBL" id="SFF96228.1"/>
    </source>
</evidence>
<evidence type="ECO:0000256" key="5">
    <source>
        <dbReference type="ARBA" id="ARBA00022840"/>
    </source>
</evidence>
<gene>
    <name evidence="8" type="ORF">SAMN04488025_11041</name>
</gene>
<dbReference type="RefSeq" id="WP_177199044.1">
    <property type="nucleotide sequence ID" value="NZ_FOOK01000010.1"/>
</dbReference>
<dbReference type="InterPro" id="IPR011611">
    <property type="entry name" value="PfkB_dom"/>
</dbReference>
<sequence>MITAVCLNPAVDKTYRVFSLQPGRIHRVERVEACPGGKGINVAKVLKRLGLDIRVTGFIGGGAGDALLRGLDRWDIPHRMVRIPGETRTCLNILEEVRRTQTEFLEPGPAVPPKKWEALKETVAEMAEKSRVVVLSGSLPPGLAADAYYELISLVQSRRAKAIVDTGGAPLARALEARPFTVKPNGAEMASLFQREEMSDSERIGVLREWNRGGIPLACVTLGERGAIASMEGRVYRVIPPKIEAVNPVGSGDAFAAGLAAGLDRGEGIESALALAAASAASNALHLQAGQVNAEQVASLKRKVHVAILSP</sequence>
<dbReference type="PROSITE" id="PS00584">
    <property type="entry name" value="PFKB_KINASES_2"/>
    <property type="match status" value="1"/>
</dbReference>
<dbReference type="GO" id="GO:2001059">
    <property type="term" value="P:D-tagatose 6-phosphate catabolic process"/>
    <property type="evidence" value="ECO:0007669"/>
    <property type="project" value="UniProtKB-UniPathway"/>
</dbReference>
<dbReference type="InterPro" id="IPR017583">
    <property type="entry name" value="Tagatose/fructose_Pkinase"/>
</dbReference>
<accession>A0A1I2MYQ5</accession>
<proteinExistence type="inferred from homology"/>
<evidence type="ECO:0000259" key="7">
    <source>
        <dbReference type="Pfam" id="PF00294"/>
    </source>
</evidence>
<keyword evidence="3 6" id="KW-0547">Nucleotide-binding</keyword>
<organism evidence="8 9">
    <name type="scientific">Planifilum fulgidum</name>
    <dbReference type="NCBI Taxonomy" id="201973"/>
    <lineage>
        <taxon>Bacteria</taxon>
        <taxon>Bacillati</taxon>
        <taxon>Bacillota</taxon>
        <taxon>Bacilli</taxon>
        <taxon>Bacillales</taxon>
        <taxon>Thermoactinomycetaceae</taxon>
        <taxon>Planifilum</taxon>
    </lineage>
</organism>
<keyword evidence="6" id="KW-0423">Lactose metabolism</keyword>
<dbReference type="UniPathway" id="UPA00704">
    <property type="reaction ID" value="UER00715"/>
</dbReference>
<comment type="pathway">
    <text evidence="6">Carbohydrate metabolism; D-tagatose 6-phosphate degradation; D-glyceraldehyde 3-phosphate and glycerone phosphate from D-tagatose 6-phosphate: step 1/2.</text>
</comment>
<evidence type="ECO:0000256" key="6">
    <source>
        <dbReference type="PIRNR" id="PIRNR000535"/>
    </source>
</evidence>
<dbReference type="Proteomes" id="UP000198661">
    <property type="component" value="Unassembled WGS sequence"/>
</dbReference>
<evidence type="ECO:0000256" key="3">
    <source>
        <dbReference type="ARBA" id="ARBA00022741"/>
    </source>
</evidence>
<reference evidence="8 9" key="1">
    <citation type="submission" date="2016-10" db="EMBL/GenBank/DDBJ databases">
        <authorList>
            <person name="de Groot N.N."/>
        </authorList>
    </citation>
    <scope>NUCLEOTIDE SEQUENCE [LARGE SCALE GENOMIC DNA]</scope>
    <source>
        <strain evidence="8 9">DSM 44945</strain>
    </source>
</reference>
<dbReference type="STRING" id="201973.SAMN04488025_11041"/>
<comment type="similarity">
    <text evidence="1">Belongs to the carbohydrate kinase pfkB family.</text>
</comment>
<comment type="catalytic activity">
    <reaction evidence="6">
        <text>D-tagatofuranose 6-phosphate + ATP = D-tagatofuranose 1,6-bisphosphate + ADP + H(+)</text>
        <dbReference type="Rhea" id="RHEA:12420"/>
        <dbReference type="ChEBI" id="CHEBI:15378"/>
        <dbReference type="ChEBI" id="CHEBI:30616"/>
        <dbReference type="ChEBI" id="CHEBI:58694"/>
        <dbReference type="ChEBI" id="CHEBI:58695"/>
        <dbReference type="ChEBI" id="CHEBI:456216"/>
        <dbReference type="EC" id="2.7.1.144"/>
    </reaction>
</comment>
<dbReference type="GO" id="GO:0044281">
    <property type="term" value="P:small molecule metabolic process"/>
    <property type="evidence" value="ECO:0007669"/>
    <property type="project" value="UniProtKB-ARBA"/>
</dbReference>
<dbReference type="EC" id="2.7.1.144" evidence="6"/>
<dbReference type="AlphaFoldDB" id="A0A1I2MYQ5"/>
<evidence type="ECO:0000313" key="9">
    <source>
        <dbReference type="Proteomes" id="UP000198661"/>
    </source>
</evidence>
<dbReference type="EMBL" id="FOOK01000010">
    <property type="protein sequence ID" value="SFF96228.1"/>
    <property type="molecule type" value="Genomic_DNA"/>
</dbReference>
<dbReference type="PANTHER" id="PTHR46566:SF2">
    <property type="entry name" value="ATP-DEPENDENT 6-PHOSPHOFRUCTOKINASE ISOZYME 2"/>
    <property type="match status" value="1"/>
</dbReference>
<keyword evidence="9" id="KW-1185">Reference proteome</keyword>
<dbReference type="SUPFAM" id="SSF53613">
    <property type="entry name" value="Ribokinase-like"/>
    <property type="match status" value="1"/>
</dbReference>
<keyword evidence="4 8" id="KW-0418">Kinase</keyword>
<name>A0A1I2MYQ5_9BACL</name>
<dbReference type="Gene3D" id="3.40.1190.20">
    <property type="match status" value="1"/>
</dbReference>
<evidence type="ECO:0000256" key="2">
    <source>
        <dbReference type="ARBA" id="ARBA00022679"/>
    </source>
</evidence>